<feature type="compositionally biased region" description="Basic residues" evidence="1">
    <location>
        <begin position="883"/>
        <end position="893"/>
    </location>
</feature>
<dbReference type="OrthoDB" id="5242988at2759"/>
<organism evidence="3 4">
    <name type="scientific">Xylaria flabelliformis</name>
    <dbReference type="NCBI Taxonomy" id="2512241"/>
    <lineage>
        <taxon>Eukaryota</taxon>
        <taxon>Fungi</taxon>
        <taxon>Dikarya</taxon>
        <taxon>Ascomycota</taxon>
        <taxon>Pezizomycotina</taxon>
        <taxon>Sordariomycetes</taxon>
        <taxon>Xylariomycetidae</taxon>
        <taxon>Xylariales</taxon>
        <taxon>Xylariaceae</taxon>
        <taxon>Xylaria</taxon>
    </lineage>
</organism>
<gene>
    <name evidence="3" type="ORF">FHL15_003260</name>
</gene>
<feature type="region of interest" description="Disordered" evidence="1">
    <location>
        <begin position="608"/>
        <end position="627"/>
    </location>
</feature>
<evidence type="ECO:0000313" key="3">
    <source>
        <dbReference type="EMBL" id="TRX95706.1"/>
    </source>
</evidence>
<dbReference type="EMBL" id="VFLP01000014">
    <property type="protein sequence ID" value="TRX95706.1"/>
    <property type="molecule type" value="Genomic_DNA"/>
</dbReference>
<dbReference type="SMART" id="SM00355">
    <property type="entry name" value="ZnF_C2H2"/>
    <property type="match status" value="2"/>
</dbReference>
<comment type="caution">
    <text evidence="3">The sequence shown here is derived from an EMBL/GenBank/DDBJ whole genome shotgun (WGS) entry which is preliminary data.</text>
</comment>
<feature type="domain" description="C2H2-type" evidence="2">
    <location>
        <begin position="188"/>
        <end position="217"/>
    </location>
</feature>
<sequence length="893" mass="98608">MADRHHLARPQAPRQRSRLTYDGNSHHMPSRYGPEPMVFNNPIPFDDPIYSTGSTHDSIWSDASVGPLALGVSDAVGKFPGSEVSDLSYPTGPAYMPSTASSVTGMSTVSRTSSVGSVYSPVLTEFTSESCHGSGTPRGPSPLRHSTKASSDAPETFNGPVPICNSPRGMEGLAAQRSLIAQRSGNLHVCNWGGNGSCESGYFATREELSRHVKIEHLLECPIPGCTERTFETRNLLAVHMEWDHSNSDATTARRTTDLLGTNLAPQHDDSPAEKAVANKTNSADDRNLKMEMSIGISKKRCREQLKTVLEKRLRRANGMSWRVSHMRRANPHIGLRSADSPGTGRSRTPKLFESANFPVIWEHGVLPFLIEFMPKWCGPGHVISVMRGRKPNTRRICIMTRRTLTTARRMVIAGHVRDLLPEPHRGLISFVFSTGEVNRLVWSRGLGKDMPDEVCQPRNPFAYHNLCMGDSIGASFDNGEEATATLGPCVIAEEGSFWLANFHPFIGASQRTSPVLIEHPSPQDRAHCMQEQHDVLDGLNHRIGNLTATSGFDLKTTRITHDPYWEDFDKEPPLVVTDWILISSGTRQANMLRRFPNMTERREPLVTATSPVTPGGNVISSGRTSGFQRGQIGEIPAYLDGADNGTGKATREWFIEEPFLCDENEWIRGGIGVEGDSGAAILDSDTNGLVGQLWGRNKYWGPGPRITFFTPISDIFDDIQEKCGMLARPKLPQYRDEADRWAVYPICKQCFDLREYLDSRRSSRESMLSMIGFQNTRGEHDNDLTSVSELATPKDQSDLIRHIGPISSFGGSSVVSPAPIHAFYSLSQAASPGVSELRSPYPQTLNDEDLYESSCPQTSEVAFGKRPANLPPQGQSTTQHSDKRRRTTYAHS</sequence>
<protein>
    <recommendedName>
        <fullName evidence="2">C2H2-type domain-containing protein</fullName>
    </recommendedName>
</protein>
<feature type="region of interest" description="Disordered" evidence="1">
    <location>
        <begin position="1"/>
        <end position="33"/>
    </location>
</feature>
<feature type="region of interest" description="Disordered" evidence="1">
    <location>
        <begin position="834"/>
        <end position="893"/>
    </location>
</feature>
<accession>A0A553I672</accession>
<dbReference type="AlphaFoldDB" id="A0A553I672"/>
<dbReference type="Proteomes" id="UP000319160">
    <property type="component" value="Unassembled WGS sequence"/>
</dbReference>
<feature type="domain" description="C2H2-type" evidence="2">
    <location>
        <begin position="219"/>
        <end position="245"/>
    </location>
</feature>
<dbReference type="STRING" id="2512241.A0A553I672"/>
<evidence type="ECO:0000313" key="4">
    <source>
        <dbReference type="Proteomes" id="UP000319160"/>
    </source>
</evidence>
<name>A0A553I672_9PEZI</name>
<feature type="region of interest" description="Disordered" evidence="1">
    <location>
        <begin position="128"/>
        <end position="158"/>
    </location>
</feature>
<reference evidence="4" key="1">
    <citation type="submission" date="2019-06" db="EMBL/GenBank/DDBJ databases">
        <title>Draft genome sequence of the griseofulvin-producing fungus Xylaria cubensis strain G536.</title>
        <authorList>
            <person name="Mead M.E."/>
            <person name="Raja H.A."/>
            <person name="Steenwyk J.L."/>
            <person name="Knowles S.L."/>
            <person name="Oberlies N.H."/>
            <person name="Rokas A."/>
        </authorList>
    </citation>
    <scope>NUCLEOTIDE SEQUENCE [LARGE SCALE GENOMIC DNA]</scope>
    <source>
        <strain evidence="4">G536</strain>
    </source>
</reference>
<evidence type="ECO:0000256" key="1">
    <source>
        <dbReference type="SAM" id="MobiDB-lite"/>
    </source>
</evidence>
<proteinExistence type="predicted"/>
<evidence type="ECO:0000259" key="2">
    <source>
        <dbReference type="SMART" id="SM00355"/>
    </source>
</evidence>
<keyword evidence="4" id="KW-1185">Reference proteome</keyword>
<dbReference type="InterPro" id="IPR013087">
    <property type="entry name" value="Znf_C2H2_type"/>
</dbReference>